<dbReference type="SUPFAM" id="SSF49493">
    <property type="entry name" value="HSP40/DnaJ peptide-binding domain"/>
    <property type="match status" value="2"/>
</dbReference>
<dbReference type="OrthoDB" id="10256793at2759"/>
<dbReference type="FunFam" id="2.10.230.10:FF:000002">
    <property type="entry name" value="Molecular chaperone DnaJ"/>
    <property type="match status" value="1"/>
</dbReference>
<gene>
    <name evidence="8" type="ORF">CBR_g51324</name>
</gene>
<name>A0A388M8M8_CHABU</name>
<dbReference type="PANTHER" id="PTHR43096:SF52">
    <property type="entry name" value="DNAJ HOMOLOG 1, MITOCHONDRIAL-RELATED"/>
    <property type="match status" value="1"/>
</dbReference>
<evidence type="ECO:0000259" key="7">
    <source>
        <dbReference type="PROSITE" id="PS51188"/>
    </source>
</evidence>
<dbReference type="Pfam" id="PF00684">
    <property type="entry name" value="DnaJ_CXXCXGXG"/>
    <property type="match status" value="1"/>
</dbReference>
<accession>A0A388M8M8</accession>
<dbReference type="InterPro" id="IPR001305">
    <property type="entry name" value="HSP_DnaJ_Cys-rich_dom"/>
</dbReference>
<evidence type="ECO:0000313" key="9">
    <source>
        <dbReference type="Proteomes" id="UP000265515"/>
    </source>
</evidence>
<dbReference type="Gene3D" id="2.60.260.20">
    <property type="entry name" value="Urease metallochaperone UreE, N-terminal domain"/>
    <property type="match status" value="2"/>
</dbReference>
<dbReference type="PANTHER" id="PTHR43096">
    <property type="entry name" value="DNAJ HOMOLOG 1, MITOCHONDRIAL-RELATED"/>
    <property type="match status" value="1"/>
</dbReference>
<dbReference type="OMA" id="NWNPAEE"/>
<sequence length="446" mass="48161">MIVCAKGRALLAKARAAARVAKVAAANLKGTDGIPTSSKAACISCQHVLGRDHVAVVIGGRLIHCGRGDVDRRKQEETGCESHGRFLLGQAVPWRNYRGSERLRCALEMHGGFVSARREFHGSAVTEFPKADYYETLGVSKNASAQEIKKAYYAVGHDSYSDHAAAGGGGGPGFSAGGWPPGSGLEEMFQAVFGGGGQRMVQQVEVTLELSFMEAVQGSTKRINFMTTDRCSDCRGSGIPPGVKPQTCRTCRGTGRVSMTRGFFMMESTCMSCEGRGQFVKEQCRPCRGKGTVPVNRTIDVDIPAGVDSGMDMQLDGEGHILPNGRRGDVVVRLLVKKDPVFQREGSNIHVYVTLPFYQAILGGNISVPTLTGDVLLKVKPGTQPGEKNVMRGKGIKSFNSNRYGDQYVHFRVQIPTTLTPRQRILIEEFSREDESAESSAYEGSG</sequence>
<dbReference type="SUPFAM" id="SSF57938">
    <property type="entry name" value="DnaJ/Hsp40 cysteine-rich domain"/>
    <property type="match status" value="1"/>
</dbReference>
<dbReference type="GO" id="GO:0031072">
    <property type="term" value="F:heat shock protein binding"/>
    <property type="evidence" value="ECO:0007669"/>
    <property type="project" value="InterPro"/>
</dbReference>
<proteinExistence type="predicted"/>
<dbReference type="PROSITE" id="PS51188">
    <property type="entry name" value="ZF_CR"/>
    <property type="match status" value="1"/>
</dbReference>
<dbReference type="InterPro" id="IPR008971">
    <property type="entry name" value="HSP40/DnaJ_pept-bd"/>
</dbReference>
<dbReference type="CDD" id="cd10719">
    <property type="entry name" value="DnaJ_zf"/>
    <property type="match status" value="1"/>
</dbReference>
<dbReference type="CDD" id="cd10747">
    <property type="entry name" value="DnaJ_C"/>
    <property type="match status" value="1"/>
</dbReference>
<dbReference type="AlphaFoldDB" id="A0A388M8M8"/>
<dbReference type="InterPro" id="IPR002939">
    <property type="entry name" value="DnaJ_C"/>
</dbReference>
<protein>
    <recommendedName>
        <fullName evidence="7">CR-type domain-containing protein</fullName>
    </recommendedName>
</protein>
<keyword evidence="9" id="KW-1185">Reference proteome</keyword>
<keyword evidence="5" id="KW-0143">Chaperone</keyword>
<dbReference type="EMBL" id="BFEA01000844">
    <property type="protein sequence ID" value="GBG90819.1"/>
    <property type="molecule type" value="Genomic_DNA"/>
</dbReference>
<keyword evidence="2" id="KW-0677">Repeat</keyword>
<dbReference type="InterPro" id="IPR036410">
    <property type="entry name" value="HSP_DnaJ_Cys-rich_dom_sf"/>
</dbReference>
<dbReference type="SUPFAM" id="SSF46565">
    <property type="entry name" value="Chaperone J-domain"/>
    <property type="match status" value="1"/>
</dbReference>
<evidence type="ECO:0000313" key="8">
    <source>
        <dbReference type="EMBL" id="GBG90819.1"/>
    </source>
</evidence>
<evidence type="ECO:0000256" key="5">
    <source>
        <dbReference type="ARBA" id="ARBA00023186"/>
    </source>
</evidence>
<evidence type="ECO:0000256" key="1">
    <source>
        <dbReference type="ARBA" id="ARBA00022723"/>
    </source>
</evidence>
<dbReference type="STRING" id="69332.A0A388M8M8"/>
<evidence type="ECO:0000256" key="4">
    <source>
        <dbReference type="ARBA" id="ARBA00022833"/>
    </source>
</evidence>
<dbReference type="FunFam" id="2.60.260.20:FF:000005">
    <property type="entry name" value="Chaperone protein dnaJ 1, mitochondrial"/>
    <property type="match status" value="1"/>
</dbReference>
<dbReference type="InterPro" id="IPR001623">
    <property type="entry name" value="DnaJ_domain"/>
</dbReference>
<dbReference type="Gramene" id="GBG90819">
    <property type="protein sequence ID" value="GBG90819"/>
    <property type="gene ID" value="CBR_g51324"/>
</dbReference>
<dbReference type="GO" id="GO:0042026">
    <property type="term" value="P:protein refolding"/>
    <property type="evidence" value="ECO:0007669"/>
    <property type="project" value="TreeGrafter"/>
</dbReference>
<dbReference type="GO" id="GO:0008270">
    <property type="term" value="F:zinc ion binding"/>
    <property type="evidence" value="ECO:0007669"/>
    <property type="project" value="UniProtKB-KW"/>
</dbReference>
<dbReference type="CDD" id="cd06257">
    <property type="entry name" value="DnaJ"/>
    <property type="match status" value="1"/>
</dbReference>
<comment type="caution">
    <text evidence="8">The sequence shown here is derived from an EMBL/GenBank/DDBJ whole genome shotgun (WGS) entry which is preliminary data.</text>
</comment>
<keyword evidence="3 6" id="KW-0863">Zinc-finger</keyword>
<feature type="domain" description="CR-type" evidence="7">
    <location>
        <begin position="218"/>
        <end position="296"/>
    </location>
</feature>
<dbReference type="Gene3D" id="2.10.230.10">
    <property type="entry name" value="Heat shock protein DnaJ, cysteine-rich domain"/>
    <property type="match status" value="1"/>
</dbReference>
<organism evidence="8 9">
    <name type="scientific">Chara braunii</name>
    <name type="common">Braun's stonewort</name>
    <dbReference type="NCBI Taxonomy" id="69332"/>
    <lineage>
        <taxon>Eukaryota</taxon>
        <taxon>Viridiplantae</taxon>
        <taxon>Streptophyta</taxon>
        <taxon>Charophyceae</taxon>
        <taxon>Charales</taxon>
        <taxon>Characeae</taxon>
        <taxon>Chara</taxon>
    </lineage>
</organism>
<dbReference type="Proteomes" id="UP000265515">
    <property type="component" value="Unassembled WGS sequence"/>
</dbReference>
<reference evidence="8 9" key="1">
    <citation type="journal article" date="2018" name="Cell">
        <title>The Chara Genome: Secondary Complexity and Implications for Plant Terrestrialization.</title>
        <authorList>
            <person name="Nishiyama T."/>
            <person name="Sakayama H."/>
            <person name="Vries J.D."/>
            <person name="Buschmann H."/>
            <person name="Saint-Marcoux D."/>
            <person name="Ullrich K.K."/>
            <person name="Haas F.B."/>
            <person name="Vanderstraeten L."/>
            <person name="Becker D."/>
            <person name="Lang D."/>
            <person name="Vosolsobe S."/>
            <person name="Rombauts S."/>
            <person name="Wilhelmsson P.K.I."/>
            <person name="Janitza P."/>
            <person name="Kern R."/>
            <person name="Heyl A."/>
            <person name="Rumpler F."/>
            <person name="Villalobos L.I.A.C."/>
            <person name="Clay J.M."/>
            <person name="Skokan R."/>
            <person name="Toyoda A."/>
            <person name="Suzuki Y."/>
            <person name="Kagoshima H."/>
            <person name="Schijlen E."/>
            <person name="Tajeshwar N."/>
            <person name="Catarino B."/>
            <person name="Hetherington A.J."/>
            <person name="Saltykova A."/>
            <person name="Bonnot C."/>
            <person name="Breuninger H."/>
            <person name="Symeonidi A."/>
            <person name="Radhakrishnan G.V."/>
            <person name="Van Nieuwerburgh F."/>
            <person name="Deforce D."/>
            <person name="Chang C."/>
            <person name="Karol K.G."/>
            <person name="Hedrich R."/>
            <person name="Ulvskov P."/>
            <person name="Glockner G."/>
            <person name="Delwiche C.F."/>
            <person name="Petrasek J."/>
            <person name="Van de Peer Y."/>
            <person name="Friml J."/>
            <person name="Beilby M."/>
            <person name="Dolan L."/>
            <person name="Kohara Y."/>
            <person name="Sugano S."/>
            <person name="Fujiyama A."/>
            <person name="Delaux P.-M."/>
            <person name="Quint M."/>
            <person name="TheiBen G."/>
            <person name="Hagemann M."/>
            <person name="Harholt J."/>
            <person name="Dunand C."/>
            <person name="Zachgo S."/>
            <person name="Langdale J."/>
            <person name="Maumus F."/>
            <person name="Straeten D.V.D."/>
            <person name="Gould S.B."/>
            <person name="Rensing S.A."/>
        </authorList>
    </citation>
    <scope>NUCLEOTIDE SEQUENCE [LARGE SCALE GENOMIC DNA]</scope>
    <source>
        <strain evidence="8 9">S276</strain>
    </source>
</reference>
<dbReference type="GO" id="GO:0051082">
    <property type="term" value="F:unfolded protein binding"/>
    <property type="evidence" value="ECO:0007669"/>
    <property type="project" value="InterPro"/>
</dbReference>
<dbReference type="Pfam" id="PF01556">
    <property type="entry name" value="DnaJ_C"/>
    <property type="match status" value="1"/>
</dbReference>
<keyword evidence="4 6" id="KW-0862">Zinc</keyword>
<evidence type="ECO:0000256" key="3">
    <source>
        <dbReference type="ARBA" id="ARBA00022771"/>
    </source>
</evidence>
<dbReference type="InterPro" id="IPR036869">
    <property type="entry name" value="J_dom_sf"/>
</dbReference>
<evidence type="ECO:0000256" key="6">
    <source>
        <dbReference type="PROSITE-ProRule" id="PRU00546"/>
    </source>
</evidence>
<dbReference type="GO" id="GO:0005737">
    <property type="term" value="C:cytoplasm"/>
    <property type="evidence" value="ECO:0007669"/>
    <property type="project" value="TreeGrafter"/>
</dbReference>
<dbReference type="Gene3D" id="1.10.287.110">
    <property type="entry name" value="DnaJ domain"/>
    <property type="match status" value="1"/>
</dbReference>
<feature type="zinc finger region" description="CR-type" evidence="6">
    <location>
        <begin position="218"/>
        <end position="296"/>
    </location>
</feature>
<evidence type="ECO:0000256" key="2">
    <source>
        <dbReference type="ARBA" id="ARBA00022737"/>
    </source>
</evidence>
<keyword evidence="1 6" id="KW-0479">Metal-binding</keyword>